<proteinExistence type="predicted"/>
<protein>
    <recommendedName>
        <fullName evidence="5">Pheromone alpha factor receptor</fullName>
    </recommendedName>
</protein>
<gene>
    <name evidence="3" type="ORF">B0A50_07942</name>
</gene>
<organism evidence="3 4">
    <name type="scientific">Salinomyces thailandicus</name>
    <dbReference type="NCBI Taxonomy" id="706561"/>
    <lineage>
        <taxon>Eukaryota</taxon>
        <taxon>Fungi</taxon>
        <taxon>Dikarya</taxon>
        <taxon>Ascomycota</taxon>
        <taxon>Pezizomycotina</taxon>
        <taxon>Dothideomycetes</taxon>
        <taxon>Dothideomycetidae</taxon>
        <taxon>Mycosphaerellales</taxon>
        <taxon>Teratosphaeriaceae</taxon>
        <taxon>Salinomyces</taxon>
    </lineage>
</organism>
<evidence type="ECO:0000313" key="3">
    <source>
        <dbReference type="EMBL" id="TKA22477.1"/>
    </source>
</evidence>
<dbReference type="PRINTS" id="PR00250">
    <property type="entry name" value="GPCRSTE2"/>
</dbReference>
<feature type="transmembrane region" description="Helical" evidence="2">
    <location>
        <begin position="256"/>
        <end position="280"/>
    </location>
</feature>
<evidence type="ECO:0000256" key="1">
    <source>
        <dbReference type="SAM" id="MobiDB-lite"/>
    </source>
</evidence>
<dbReference type="CDD" id="cd14939">
    <property type="entry name" value="7tmD_STE2"/>
    <property type="match status" value="1"/>
</dbReference>
<dbReference type="InterPro" id="IPR027458">
    <property type="entry name" value="STE2_TM1-TM2_sf"/>
</dbReference>
<dbReference type="OrthoDB" id="5402633at2759"/>
<feature type="transmembrane region" description="Helical" evidence="2">
    <location>
        <begin position="134"/>
        <end position="157"/>
    </location>
</feature>
<dbReference type="GO" id="GO:0038038">
    <property type="term" value="C:G protein-coupled receptor homodimeric complex"/>
    <property type="evidence" value="ECO:0007669"/>
    <property type="project" value="TreeGrafter"/>
</dbReference>
<dbReference type="EMBL" id="NAJL01000073">
    <property type="protein sequence ID" value="TKA22477.1"/>
    <property type="molecule type" value="Genomic_DNA"/>
</dbReference>
<feature type="compositionally biased region" description="Low complexity" evidence="1">
    <location>
        <begin position="388"/>
        <end position="402"/>
    </location>
</feature>
<keyword evidence="2" id="KW-1133">Transmembrane helix</keyword>
<keyword evidence="2" id="KW-0472">Membrane</keyword>
<dbReference type="PANTHER" id="PTHR28009">
    <property type="entry name" value="PHEROMONE ALPHA FACTOR RECEPTOR"/>
    <property type="match status" value="1"/>
</dbReference>
<feature type="transmembrane region" description="Helical" evidence="2">
    <location>
        <begin position="54"/>
        <end position="73"/>
    </location>
</feature>
<name>A0A4U0TL01_9PEZI</name>
<comment type="caution">
    <text evidence="3">The sequence shown here is derived from an EMBL/GenBank/DDBJ whole genome shotgun (WGS) entry which is preliminary data.</text>
</comment>
<dbReference type="Proteomes" id="UP000308549">
    <property type="component" value="Unassembled WGS sequence"/>
</dbReference>
<dbReference type="AlphaFoldDB" id="A0A4U0TL01"/>
<keyword evidence="2" id="KW-0812">Transmembrane</keyword>
<reference evidence="3 4" key="1">
    <citation type="submission" date="2017-03" db="EMBL/GenBank/DDBJ databases">
        <title>Genomes of endolithic fungi from Antarctica.</title>
        <authorList>
            <person name="Coleine C."/>
            <person name="Masonjones S."/>
            <person name="Stajich J.E."/>
        </authorList>
    </citation>
    <scope>NUCLEOTIDE SEQUENCE [LARGE SCALE GENOMIC DNA]</scope>
    <source>
        <strain evidence="3 4">CCFEE 6315</strain>
    </source>
</reference>
<accession>A0A4U0TL01</accession>
<dbReference type="Gene3D" id="1.10.287.920">
    <property type="entry name" value="Pheromone alpha factor receptor"/>
    <property type="match status" value="1"/>
</dbReference>
<dbReference type="PANTHER" id="PTHR28009:SF1">
    <property type="entry name" value="PHEROMONE ALPHA FACTOR RECEPTOR"/>
    <property type="match status" value="1"/>
</dbReference>
<evidence type="ECO:0008006" key="5">
    <source>
        <dbReference type="Google" id="ProtNLM"/>
    </source>
</evidence>
<evidence type="ECO:0000256" key="2">
    <source>
        <dbReference type="SAM" id="Phobius"/>
    </source>
</evidence>
<sequence>MSTSVISLSDHWQINSTFNPYSQTFVIIGPDGHTKLPATMSAILSLQYVAVQQAILFGIQIGATAILFIILLLMTKSDKRRSIIFILNILAVLFCFIRSVLIASNLHGIFYNYYNWQLHFYPQGDDLTSSQNASAASDVFNCFINAAIFGSLVMQIWIVCCNVQRRYRFAIMGVSILLGLMALGVRIFLAVFNIRYSIFGVRTMSTEQNAYITHLASVNDIIETVAIAVFSTVFLAKLAVAIHMRRKLNMKQLGPMQIIFVMGCQTLFLPLIFATVAFYTPLGTQLNSFVPTIVAISLPLSAMWAGAETDRAKLVRSKTAVVGHRNIPVGATDLSGSAKAYSSAAKSSGMDTADTLIADYHSYDIERDAGLYNDSDATSATPPKPEEGVASSGNGAAGDGAALEMEQLKHGVVVDRTYSVRSD</sequence>
<feature type="transmembrane region" description="Helical" evidence="2">
    <location>
        <begin position="286"/>
        <end position="307"/>
    </location>
</feature>
<dbReference type="Pfam" id="PF02116">
    <property type="entry name" value="STE2"/>
    <property type="match status" value="1"/>
</dbReference>
<dbReference type="GO" id="GO:0000750">
    <property type="term" value="P:pheromone-dependent signal transduction involved in conjugation with cellular fusion"/>
    <property type="evidence" value="ECO:0007669"/>
    <property type="project" value="TreeGrafter"/>
</dbReference>
<evidence type="ECO:0000313" key="4">
    <source>
        <dbReference type="Proteomes" id="UP000308549"/>
    </source>
</evidence>
<feature type="region of interest" description="Disordered" evidence="1">
    <location>
        <begin position="373"/>
        <end position="403"/>
    </location>
</feature>
<feature type="transmembrane region" description="Helical" evidence="2">
    <location>
        <begin position="169"/>
        <end position="194"/>
    </location>
</feature>
<feature type="transmembrane region" description="Helical" evidence="2">
    <location>
        <begin position="225"/>
        <end position="244"/>
    </location>
</feature>
<dbReference type="GO" id="GO:0004932">
    <property type="term" value="F:mating-type factor pheromone receptor activity"/>
    <property type="evidence" value="ECO:0007669"/>
    <property type="project" value="InterPro"/>
</dbReference>
<dbReference type="InterPro" id="IPR000366">
    <property type="entry name" value="GPCR_STE2"/>
</dbReference>
<feature type="transmembrane region" description="Helical" evidence="2">
    <location>
        <begin position="85"/>
        <end position="114"/>
    </location>
</feature>
<keyword evidence="4" id="KW-1185">Reference proteome</keyword>